<dbReference type="InterPro" id="IPR018062">
    <property type="entry name" value="HTH_AraC-typ_CS"/>
</dbReference>
<protein>
    <submittedName>
        <fullName evidence="6">GlxA family transcriptional regulator</fullName>
    </submittedName>
</protein>
<keyword evidence="1" id="KW-0805">Transcription regulation</keyword>
<sequence length="331" mass="37190">MAGELRRVAFLLWPGTHPGAVMPALSVLRSANRMAETELYQADCFTLNEQPLLSPEGWQLPARVLPQQLRGYARLWLVADPANLPDILSTGLTQQCRNLAREGVVLGGLEGGIFPLAMTGLMDDHRCAVHWRLIDEFRERFPSVIAGNELFENDRGRLTSSGGQATLDLFLSILAEEQDQDLAALVAEDLIVERLRDGSEKQRVPLRNRLGSTHPKLTQAVILMESNIEEPLTTDEIARHVCVSRRQLERIFKQYLNSVPSQYYLELRLNRARQMLLQTSKSIIQIGLSCGFSSGPHFSSAYRNCFGITPREDRNQRRAQQAVDTSAKVEN</sequence>
<dbReference type="SUPFAM" id="SSF46689">
    <property type="entry name" value="Homeodomain-like"/>
    <property type="match status" value="2"/>
</dbReference>
<dbReference type="InterPro" id="IPR029062">
    <property type="entry name" value="Class_I_gatase-like"/>
</dbReference>
<dbReference type="PROSITE" id="PS00041">
    <property type="entry name" value="HTH_ARAC_FAMILY_1"/>
    <property type="match status" value="1"/>
</dbReference>
<feature type="domain" description="HTH araC/xylS-type" evidence="5">
    <location>
        <begin position="218"/>
        <end position="316"/>
    </location>
</feature>
<dbReference type="OrthoDB" id="6057514at2"/>
<name>A0A7V7GVA6_9GAMM</name>
<dbReference type="FunFam" id="1.10.10.60:FF:000090">
    <property type="entry name" value="Transcriptional regulator ArgR, AraC family"/>
    <property type="match status" value="1"/>
</dbReference>
<proteinExistence type="predicted"/>
<dbReference type="PROSITE" id="PS01124">
    <property type="entry name" value="HTH_ARAC_FAMILY_2"/>
    <property type="match status" value="1"/>
</dbReference>
<accession>A0A7V7GVA6</accession>
<dbReference type="InterPro" id="IPR009057">
    <property type="entry name" value="Homeodomain-like_sf"/>
</dbReference>
<dbReference type="CDD" id="cd03136">
    <property type="entry name" value="GATase1_AraC_ArgR_like"/>
    <property type="match status" value="1"/>
</dbReference>
<evidence type="ECO:0000256" key="3">
    <source>
        <dbReference type="ARBA" id="ARBA00023159"/>
    </source>
</evidence>
<dbReference type="InterPro" id="IPR018060">
    <property type="entry name" value="HTH_AraC"/>
</dbReference>
<reference evidence="6 7" key="1">
    <citation type="submission" date="2018-07" db="EMBL/GenBank/DDBJ databases">
        <title>Pseudomonas laoshanensis sp. nov., isolated from soil.</title>
        <authorList>
            <person name="Sun J."/>
            <person name="Yu L."/>
            <person name="Wang M."/>
            <person name="Zhang C."/>
        </authorList>
    </citation>
    <scope>NUCLEOTIDE SEQUENCE [LARGE SCALE GENOMIC DNA]</scope>
    <source>
        <strain evidence="6 7">Y22</strain>
    </source>
</reference>
<comment type="caution">
    <text evidence="6">The sequence shown here is derived from an EMBL/GenBank/DDBJ whole genome shotgun (WGS) entry which is preliminary data.</text>
</comment>
<dbReference type="EMBL" id="QOVF01000001">
    <property type="protein sequence ID" value="KAA0695976.1"/>
    <property type="molecule type" value="Genomic_DNA"/>
</dbReference>
<gene>
    <name evidence="6" type="ORF">DT594_01015</name>
</gene>
<dbReference type="Gene3D" id="3.40.50.880">
    <property type="match status" value="1"/>
</dbReference>
<dbReference type="SMART" id="SM00342">
    <property type="entry name" value="HTH_ARAC"/>
    <property type="match status" value="1"/>
</dbReference>
<dbReference type="GO" id="GO:0009893">
    <property type="term" value="P:positive regulation of metabolic process"/>
    <property type="evidence" value="ECO:0007669"/>
    <property type="project" value="UniProtKB-ARBA"/>
</dbReference>
<evidence type="ECO:0000259" key="5">
    <source>
        <dbReference type="PROSITE" id="PS01124"/>
    </source>
</evidence>
<dbReference type="SUPFAM" id="SSF52317">
    <property type="entry name" value="Class I glutamine amidotransferase-like"/>
    <property type="match status" value="1"/>
</dbReference>
<dbReference type="GO" id="GO:0043565">
    <property type="term" value="F:sequence-specific DNA binding"/>
    <property type="evidence" value="ECO:0007669"/>
    <property type="project" value="InterPro"/>
</dbReference>
<keyword evidence="4" id="KW-0804">Transcription</keyword>
<dbReference type="AlphaFoldDB" id="A0A7V7GVA6"/>
<dbReference type="RefSeq" id="WP_149331907.1">
    <property type="nucleotide sequence ID" value="NZ_QOVF01000001.1"/>
</dbReference>
<keyword evidence="7" id="KW-1185">Reference proteome</keyword>
<dbReference type="Proteomes" id="UP000463138">
    <property type="component" value="Unassembled WGS sequence"/>
</dbReference>
<dbReference type="PANTHER" id="PTHR43280">
    <property type="entry name" value="ARAC-FAMILY TRANSCRIPTIONAL REGULATOR"/>
    <property type="match status" value="1"/>
</dbReference>
<evidence type="ECO:0000256" key="2">
    <source>
        <dbReference type="ARBA" id="ARBA00023125"/>
    </source>
</evidence>
<evidence type="ECO:0000256" key="4">
    <source>
        <dbReference type="ARBA" id="ARBA00023163"/>
    </source>
</evidence>
<dbReference type="Pfam" id="PF12833">
    <property type="entry name" value="HTH_18"/>
    <property type="match status" value="1"/>
</dbReference>
<dbReference type="Gene3D" id="1.10.10.60">
    <property type="entry name" value="Homeodomain-like"/>
    <property type="match status" value="2"/>
</dbReference>
<evidence type="ECO:0000256" key="1">
    <source>
        <dbReference type="ARBA" id="ARBA00023015"/>
    </source>
</evidence>
<evidence type="ECO:0000313" key="6">
    <source>
        <dbReference type="EMBL" id="KAA0695976.1"/>
    </source>
</evidence>
<keyword evidence="3" id="KW-0010">Activator</keyword>
<dbReference type="PANTHER" id="PTHR43280:SF2">
    <property type="entry name" value="HTH-TYPE TRANSCRIPTIONAL REGULATOR EXSA"/>
    <property type="match status" value="1"/>
</dbReference>
<dbReference type="GO" id="GO:0003700">
    <property type="term" value="F:DNA-binding transcription factor activity"/>
    <property type="evidence" value="ECO:0007669"/>
    <property type="project" value="InterPro"/>
</dbReference>
<evidence type="ECO:0000313" key="7">
    <source>
        <dbReference type="Proteomes" id="UP000463138"/>
    </source>
</evidence>
<keyword evidence="2" id="KW-0238">DNA-binding</keyword>
<organism evidence="6 7">
    <name type="scientific">Halopseudomonas laoshanensis</name>
    <dbReference type="NCBI Taxonomy" id="2268758"/>
    <lineage>
        <taxon>Bacteria</taxon>
        <taxon>Pseudomonadati</taxon>
        <taxon>Pseudomonadota</taxon>
        <taxon>Gammaproteobacteria</taxon>
        <taxon>Pseudomonadales</taxon>
        <taxon>Pseudomonadaceae</taxon>
        <taxon>Halopseudomonas</taxon>
    </lineage>
</organism>